<gene>
    <name evidence="2" type="ORF">KDM87_17500</name>
</gene>
<dbReference type="RefSeq" id="WP_212680405.1">
    <property type="nucleotide sequence ID" value="NZ_JAGSPK010000008.1"/>
</dbReference>
<evidence type="ECO:0000259" key="1">
    <source>
        <dbReference type="Pfam" id="PF00583"/>
    </source>
</evidence>
<sequence>MSKAKISSIKKRLACRIPIVSQVVERLYNPDSSVLHCLAMPNTALAKTVSGSEKVVFQDAHTVICTNNYFIRYLCIVSDDLRPTGKKISQFQGNKEFAVGVLVLKLNHQNRHVIDNIYIDVAYRRQGIASRLLERAFSDFPDLCLDGRFTTEGISFFGAKHRKT</sequence>
<dbReference type="SUPFAM" id="SSF55729">
    <property type="entry name" value="Acyl-CoA N-acyltransferases (Nat)"/>
    <property type="match status" value="1"/>
</dbReference>
<name>A0ABS5H751_9BURK</name>
<proteinExistence type="predicted"/>
<organism evidence="2 3">
    <name type="scientific">Undibacterium rivi</name>
    <dbReference type="NCBI Taxonomy" id="2828729"/>
    <lineage>
        <taxon>Bacteria</taxon>
        <taxon>Pseudomonadati</taxon>
        <taxon>Pseudomonadota</taxon>
        <taxon>Betaproteobacteria</taxon>
        <taxon>Burkholderiales</taxon>
        <taxon>Oxalobacteraceae</taxon>
        <taxon>Undibacterium</taxon>
    </lineage>
</organism>
<dbReference type="EMBL" id="JAGSPK010000008">
    <property type="protein sequence ID" value="MBR7794395.1"/>
    <property type="molecule type" value="Genomic_DNA"/>
</dbReference>
<feature type="domain" description="N-acetyltransferase" evidence="1">
    <location>
        <begin position="98"/>
        <end position="138"/>
    </location>
</feature>
<dbReference type="InterPro" id="IPR000182">
    <property type="entry name" value="GNAT_dom"/>
</dbReference>
<evidence type="ECO:0000313" key="2">
    <source>
        <dbReference type="EMBL" id="MBR7794395.1"/>
    </source>
</evidence>
<protein>
    <submittedName>
        <fullName evidence="2">GNAT family N-acetyltransferase</fullName>
    </submittedName>
</protein>
<dbReference type="Pfam" id="PF00583">
    <property type="entry name" value="Acetyltransf_1"/>
    <property type="match status" value="1"/>
</dbReference>
<accession>A0ABS5H751</accession>
<comment type="caution">
    <text evidence="2">The sequence shown here is derived from an EMBL/GenBank/DDBJ whole genome shotgun (WGS) entry which is preliminary data.</text>
</comment>
<evidence type="ECO:0000313" key="3">
    <source>
        <dbReference type="Proteomes" id="UP000682982"/>
    </source>
</evidence>
<dbReference type="InterPro" id="IPR016181">
    <property type="entry name" value="Acyl_CoA_acyltransferase"/>
</dbReference>
<dbReference type="CDD" id="cd04301">
    <property type="entry name" value="NAT_SF"/>
    <property type="match status" value="1"/>
</dbReference>
<dbReference type="Gene3D" id="3.40.630.30">
    <property type="match status" value="1"/>
</dbReference>
<keyword evidence="3" id="KW-1185">Reference proteome</keyword>
<dbReference type="Proteomes" id="UP000682982">
    <property type="component" value="Unassembled WGS sequence"/>
</dbReference>
<reference evidence="2 3" key="1">
    <citation type="submission" date="2021-04" db="EMBL/GenBank/DDBJ databases">
        <title>novel species isolated from subtropical streams in China.</title>
        <authorList>
            <person name="Lu H."/>
        </authorList>
    </citation>
    <scope>NUCLEOTIDE SEQUENCE [LARGE SCALE GENOMIC DNA]</scope>
    <source>
        <strain evidence="2 3">FT147W</strain>
    </source>
</reference>